<dbReference type="FunFam" id="2.130.10.10:FF:000412">
    <property type="entry name" value="WD repeat domain 54"/>
    <property type="match status" value="1"/>
</dbReference>
<evidence type="ECO:0000256" key="3">
    <source>
        <dbReference type="PROSITE-ProRule" id="PRU00221"/>
    </source>
</evidence>
<feature type="repeat" description="WD" evidence="3">
    <location>
        <begin position="122"/>
        <end position="163"/>
    </location>
</feature>
<dbReference type="Proteomes" id="UP000694569">
    <property type="component" value="Unplaced"/>
</dbReference>
<dbReference type="InterPro" id="IPR049546">
    <property type="entry name" value="WDR54_beta_prop"/>
</dbReference>
<reference evidence="5" key="2">
    <citation type="submission" date="2025-09" db="UniProtKB">
        <authorList>
            <consortium name="Ensembl"/>
        </authorList>
    </citation>
    <scope>IDENTIFICATION</scope>
</reference>
<dbReference type="SMART" id="SM00320">
    <property type="entry name" value="WD40"/>
    <property type="match status" value="2"/>
</dbReference>
<dbReference type="GeneTree" id="ENSGT00390000014530"/>
<dbReference type="PANTHER" id="PTHR19848">
    <property type="entry name" value="WD40 REPEAT PROTEIN"/>
    <property type="match status" value="1"/>
</dbReference>
<dbReference type="PANTHER" id="PTHR19848:SF8">
    <property type="entry name" value="F-BOX AND WD REPEAT DOMAIN CONTAINING 7"/>
    <property type="match status" value="1"/>
</dbReference>
<evidence type="ECO:0000259" key="4">
    <source>
        <dbReference type="Pfam" id="PF21031"/>
    </source>
</evidence>
<dbReference type="SUPFAM" id="SSF50978">
    <property type="entry name" value="WD40 repeat-like"/>
    <property type="match status" value="1"/>
</dbReference>
<evidence type="ECO:0000256" key="1">
    <source>
        <dbReference type="ARBA" id="ARBA00022574"/>
    </source>
</evidence>
<proteinExistence type="predicted"/>
<dbReference type="InterPro" id="IPR001680">
    <property type="entry name" value="WD40_rpt"/>
</dbReference>
<organism evidence="5 6">
    <name type="scientific">Leptobrachium leishanense</name>
    <name type="common">Leishan spiny toad</name>
    <dbReference type="NCBI Taxonomy" id="445787"/>
    <lineage>
        <taxon>Eukaryota</taxon>
        <taxon>Metazoa</taxon>
        <taxon>Chordata</taxon>
        <taxon>Craniata</taxon>
        <taxon>Vertebrata</taxon>
        <taxon>Euteleostomi</taxon>
        <taxon>Amphibia</taxon>
        <taxon>Batrachia</taxon>
        <taxon>Anura</taxon>
        <taxon>Pelobatoidea</taxon>
        <taxon>Megophryidae</taxon>
        <taxon>Leptobrachium</taxon>
    </lineage>
</organism>
<dbReference type="Pfam" id="PF21031">
    <property type="entry name" value="WDR54"/>
    <property type="match status" value="1"/>
</dbReference>
<dbReference type="Gene3D" id="2.130.10.10">
    <property type="entry name" value="YVTN repeat-like/Quinoprotein amine dehydrogenase"/>
    <property type="match status" value="1"/>
</dbReference>
<evidence type="ECO:0000313" key="5">
    <source>
        <dbReference type="Ensembl" id="ENSLLEP00000038439.1"/>
    </source>
</evidence>
<dbReference type="OrthoDB" id="756370at2759"/>
<keyword evidence="6" id="KW-1185">Reference proteome</keyword>
<evidence type="ECO:0000256" key="2">
    <source>
        <dbReference type="ARBA" id="ARBA00022737"/>
    </source>
</evidence>
<dbReference type="AlphaFoldDB" id="A0A8C5QHR7"/>
<dbReference type="Ensembl" id="ENSLLET00000039956.1">
    <property type="protein sequence ID" value="ENSLLEP00000038439.1"/>
    <property type="gene ID" value="ENSLLEG00000024393.1"/>
</dbReference>
<evidence type="ECO:0000313" key="6">
    <source>
        <dbReference type="Proteomes" id="UP000694569"/>
    </source>
</evidence>
<dbReference type="PROSITE" id="PS50082">
    <property type="entry name" value="WD_REPEATS_2"/>
    <property type="match status" value="1"/>
</dbReference>
<accession>A0A8C5QHR7</accession>
<dbReference type="InterPro" id="IPR015943">
    <property type="entry name" value="WD40/YVTN_repeat-like_dom_sf"/>
</dbReference>
<keyword evidence="2" id="KW-0677">Repeat</keyword>
<protein>
    <recommendedName>
        <fullName evidence="4">WD repeat-containing protein 54 beta-propeller domain-containing protein</fullName>
    </recommendedName>
</protein>
<dbReference type="InterPro" id="IPR036322">
    <property type="entry name" value="WD40_repeat_dom_sf"/>
</dbReference>
<keyword evidence="1 3" id="KW-0853">WD repeat</keyword>
<feature type="domain" description="WD repeat-containing protein 54 beta-propeller" evidence="4">
    <location>
        <begin position="7"/>
        <end position="206"/>
    </location>
</feature>
<sequence length="208" mass="22352">PFGSFLFHTGTSSGLVLVFDIPAKGTNITLAEVLAEHRDAITDIASEIGQDKDAAADLVTADDAGILCVWKIEEDFKLINKISAYGVTCSSVKLWAGVIAAAYGNGQIRVYDASTGTLNAQLDAHARWIYTLDIAPDTGRLLSGAEDSFVQIWQLSRSSDSGAIEVEHLHSECVTDTKICGGRFCDPQGTSFSVTGYDLSEIIRYVQI</sequence>
<reference evidence="5" key="1">
    <citation type="submission" date="2025-08" db="UniProtKB">
        <authorList>
            <consortium name="Ensembl"/>
        </authorList>
    </citation>
    <scope>IDENTIFICATION</scope>
</reference>
<name>A0A8C5QHR7_9ANUR</name>
<dbReference type="PROSITE" id="PS50294">
    <property type="entry name" value="WD_REPEATS_REGION"/>
    <property type="match status" value="1"/>
</dbReference>